<evidence type="ECO:0000256" key="3">
    <source>
        <dbReference type="ARBA" id="ARBA00007769"/>
    </source>
</evidence>
<dbReference type="VEuPathDB" id="FungiDB:ASPNIDRAFT2_1107445"/>
<dbReference type="InterPro" id="IPR000868">
    <property type="entry name" value="Isochorismatase-like_dom"/>
</dbReference>
<dbReference type="VEuPathDB" id="FungiDB:ASPNIDRAFT2_1145224"/>
<dbReference type="PANTHER" id="PTHR35897">
    <property type="entry name" value="METHYLTRANSFERASE AUSD"/>
    <property type="match status" value="1"/>
</dbReference>
<dbReference type="SUPFAM" id="SSF53659">
    <property type="entry name" value="Isocitrate/Isopropylmalate dehydrogenase-like"/>
    <property type="match status" value="1"/>
</dbReference>
<dbReference type="InterPro" id="IPR024084">
    <property type="entry name" value="IsoPropMal-DH-like_dom"/>
</dbReference>
<dbReference type="Gene3D" id="3.40.50.150">
    <property type="entry name" value="Vaccinia Virus protein VP39"/>
    <property type="match status" value="1"/>
</dbReference>
<dbReference type="SMART" id="SM01329">
    <property type="entry name" value="Iso_dh"/>
    <property type="match status" value="1"/>
</dbReference>
<evidence type="ECO:0000256" key="5">
    <source>
        <dbReference type="ARBA" id="ARBA00022691"/>
    </source>
</evidence>
<dbReference type="SUPFAM" id="SSF52499">
    <property type="entry name" value="Isochorismatase-like hydrolases"/>
    <property type="match status" value="1"/>
</dbReference>
<proteinExistence type="inferred from homology"/>
<dbReference type="VEuPathDB" id="FungiDB:ATCC64974_63040"/>
<dbReference type="VEuPathDB" id="FungiDB:An01g08740"/>
<sequence>MSAPSSLLVGLAVGAGTGPELAAVFEQVIHTLATPYGTKIDFFRSPRIYNSYSSLLAVNEIDAVTEETRQDTIHYRQFCEEAAARGVRAIFRTSISAQALYLVREQLEAVKCEHYWQSPTTSLVLVRDQAQGFYGGINEVEKDGKAVSRTVHFRKAIFDRIIAFGLTRARQLLEARITGAATIDTITLVYKFHLFDGLFLQWARDWEQTYGVTVRCVQGDTMNRNLLAAGGIEGHQVLIAANEYADLMQTVLLDRFGLGAQEGACAENIYLHPTVQGLSEWQTAHGSADDLTGQGIVNPTATIRAVAAILEDKALCVGVKRIADLALHQLAVQGLQTPDQGGSATTLAFVEGFLDAAAVLSAVTSPASLAPAASDTALVVVDFQNDFVTQYPHPHDMERVSANIAQLVDQARQAHTEVIWVRFHGDPDFQPRGWRQRDREQHRKPWCLRGTWGAELFGAVQPRAQERQFEKRACYDPFLAPGFEKYLLERNLEHLVVVGLFTDVCVDATVRGAFQRGWLTTVVKGCTAGHHFTEDQWLAYMQRVYGTRVSKRDRAWPVGQYPCIGQWMFLLPGLAGFPEFPSILDLVRQPRAAIVLDLACGLGQDLRLLAAHAAYPDGAPTARWWAVDLEPRLWELGYELFRDRDRMAAHFVAGDFRTLDITAESSPLAPLRGSVDLIIANQFIHLFDLADQREVIRRIIALSHPGTTVVGFQQGRRQPREDVRPWGTMFFHNRDSFVALWESVQSETATEWTMQVREVDLQRDWGLQEEDVAWMPADQGGLEFVFVRMN</sequence>
<dbReference type="InterPro" id="IPR051654">
    <property type="entry name" value="Meroterpenoid_MTases"/>
</dbReference>
<keyword evidence="4" id="KW-0808">Transferase</keyword>
<dbReference type="InterPro" id="IPR036380">
    <property type="entry name" value="Isochorismatase-like_sf"/>
</dbReference>
<protein>
    <submittedName>
        <fullName evidence="8">DWNN domain family protein</fullName>
    </submittedName>
</protein>
<dbReference type="Gene3D" id="3.40.50.850">
    <property type="entry name" value="Isochorismatase-like"/>
    <property type="match status" value="1"/>
</dbReference>
<dbReference type="VEuPathDB" id="FungiDB:ATCC64974_63030"/>
<dbReference type="VEuPathDB" id="FungiDB:M747DRAFT_324716"/>
<dbReference type="AlphaFoldDB" id="A0A505I987"/>
<accession>A0A505I987</accession>
<dbReference type="VEuPathDB" id="FungiDB:An12g02830"/>
<dbReference type="Gene3D" id="3.40.718.10">
    <property type="entry name" value="Isopropylmalate Dehydrogenase"/>
    <property type="match status" value="1"/>
</dbReference>
<organism evidence="8 9">
    <name type="scientific">Aspergillus niger</name>
    <dbReference type="NCBI Taxonomy" id="5061"/>
    <lineage>
        <taxon>Eukaryota</taxon>
        <taxon>Fungi</taxon>
        <taxon>Dikarya</taxon>
        <taxon>Ascomycota</taxon>
        <taxon>Pezizomycotina</taxon>
        <taxon>Eurotiomycetes</taxon>
        <taxon>Eurotiomycetidae</taxon>
        <taxon>Eurotiales</taxon>
        <taxon>Aspergillaceae</taxon>
        <taxon>Aspergillus</taxon>
        <taxon>Aspergillus subgen. Circumdati</taxon>
    </lineage>
</organism>
<dbReference type="SUPFAM" id="SSF53335">
    <property type="entry name" value="S-adenosyl-L-methionine-dependent methyltransferases"/>
    <property type="match status" value="1"/>
</dbReference>
<dbReference type="InterPro" id="IPR029063">
    <property type="entry name" value="SAM-dependent_MTases_sf"/>
</dbReference>
<dbReference type="VEuPathDB" id="FungiDB:M747DRAFT_295396"/>
<dbReference type="PANTHER" id="PTHR35897:SF1">
    <property type="entry name" value="METHYLTRANSFERASE AUSD"/>
    <property type="match status" value="1"/>
</dbReference>
<evidence type="ECO:0000256" key="6">
    <source>
        <dbReference type="ARBA" id="ARBA00038314"/>
    </source>
</evidence>
<comment type="caution">
    <text evidence="8">The sequence shown here is derived from an EMBL/GenBank/DDBJ whole genome shotgun (WGS) entry which is preliminary data.</text>
</comment>
<dbReference type="InterPro" id="IPR041698">
    <property type="entry name" value="Methyltransf_25"/>
</dbReference>
<evidence type="ECO:0000313" key="9">
    <source>
        <dbReference type="Proteomes" id="UP000197666"/>
    </source>
</evidence>
<evidence type="ECO:0000256" key="2">
    <source>
        <dbReference type="ARBA" id="ARBA00006336"/>
    </source>
</evidence>
<dbReference type="CDD" id="cd02440">
    <property type="entry name" value="AdoMet_MTases"/>
    <property type="match status" value="1"/>
</dbReference>
<evidence type="ECO:0000259" key="7">
    <source>
        <dbReference type="SMART" id="SM01329"/>
    </source>
</evidence>
<evidence type="ECO:0000256" key="4">
    <source>
        <dbReference type="ARBA" id="ARBA00022679"/>
    </source>
</evidence>
<gene>
    <name evidence="8" type="ORF">CAN33_0011680</name>
</gene>
<comment type="similarity">
    <text evidence="2">Belongs to the isochorismatase family.</text>
</comment>
<dbReference type="EMBL" id="NKJJ02000011">
    <property type="protein sequence ID" value="TPR05882.1"/>
    <property type="molecule type" value="Genomic_DNA"/>
</dbReference>
<evidence type="ECO:0000256" key="1">
    <source>
        <dbReference type="ARBA" id="ARBA00005179"/>
    </source>
</evidence>
<comment type="pathway">
    <text evidence="1">Secondary metabolite biosynthesis.</text>
</comment>
<dbReference type="Pfam" id="PF00180">
    <property type="entry name" value="Iso_dh"/>
    <property type="match status" value="1"/>
</dbReference>
<reference evidence="9" key="1">
    <citation type="submission" date="2018-10" db="EMBL/GenBank/DDBJ databases">
        <title>FDA dAtabase for Regulatory Grade micrObial Sequences (FDA-ARGOS): Supporting development and validation of Infectious Disease Dx tests.</title>
        <authorList>
            <person name="Kerrigan L."/>
            <person name="Tallon L."/>
            <person name="Sadzewicz L."/>
            <person name="Sengamalay N."/>
            <person name="Ott S."/>
            <person name="Godinez A."/>
            <person name="Nagaraj S."/>
            <person name="Vavikolanu K."/>
            <person name="Nadendla S."/>
            <person name="George J."/>
            <person name="Sichtig H."/>
        </authorList>
    </citation>
    <scope>NUCLEOTIDE SEQUENCE [LARGE SCALE GENOMIC DNA]</scope>
    <source>
        <strain evidence="9">FDAARGOS_311</strain>
    </source>
</reference>
<dbReference type="Pfam" id="PF00857">
    <property type="entry name" value="Isochorismatase"/>
    <property type="match status" value="1"/>
</dbReference>
<dbReference type="CDD" id="cd00431">
    <property type="entry name" value="cysteine_hydrolases"/>
    <property type="match status" value="1"/>
</dbReference>
<feature type="domain" description="Isopropylmalate dehydrogenase-like" evidence="7">
    <location>
        <begin position="8"/>
        <end position="353"/>
    </location>
</feature>
<comment type="similarity">
    <text evidence="3">Belongs to the isocitrate and isopropylmalate dehydrogenases family.</text>
</comment>
<dbReference type="GO" id="GO:0016740">
    <property type="term" value="F:transferase activity"/>
    <property type="evidence" value="ECO:0007669"/>
    <property type="project" value="UniProtKB-KW"/>
</dbReference>
<keyword evidence="5" id="KW-0949">S-adenosyl-L-methionine</keyword>
<comment type="similarity">
    <text evidence="6">Belongs to the class I-like SAM-binding methyltransferase superfamily.</text>
</comment>
<evidence type="ECO:0000313" key="8">
    <source>
        <dbReference type="EMBL" id="TPR05882.1"/>
    </source>
</evidence>
<dbReference type="Pfam" id="PF13649">
    <property type="entry name" value="Methyltransf_25"/>
    <property type="match status" value="1"/>
</dbReference>
<name>A0A505I987_ASPNG</name>
<dbReference type="Proteomes" id="UP000197666">
    <property type="component" value="Unassembled WGS sequence"/>
</dbReference>